<dbReference type="PANTHER" id="PTHR43788:SF6">
    <property type="entry name" value="DNA HELICASE B"/>
    <property type="match status" value="1"/>
</dbReference>
<dbReference type="InterPro" id="IPR041851">
    <property type="entry name" value="RecD_N_sf"/>
</dbReference>
<keyword evidence="1 11" id="KW-0540">Nuclease</keyword>
<sequence length="582" mass="61250">MSLLDALQRSGVLRPVDLALAQALQRIDGDIADSALAAAALASHAVAQGHAAFDPAAAGELVDASIDWPDAAEWRATLAACSMVDRPDADAASDESTPLVLEDGRVYLRRYREYERRLAAALARLCVATDGAPHADVDALHARLFPAGEGDDAQARAARRALDSTVMLVTGGPGTGKTTTIARLLVLLAAQARARGKPVPRFALAAPTGRAADRMAGGVRRVAESLRAAGIDAELCDALPTQASTLHRLLGLVPGRPQARFDRVQPLKVDVLVVDEASMVDLPLMCKLVEALPDGARLLLLGDRDQLPSVEAGDVLAALVDACDAPAAANAPLAGRRVHLDRGYRQTDDLVLEPVADAVRRGDAAAALSALRVGGGGLHYHEDALDPLAASTREALLAPWRGLRHCSEPREALALVNRARLLTALRDGPQGASQLNARIELALAGTQREPYFHGRLLMVTENSARHGLFNGDVGVCLPDVHGAPIAWFDGPDAPRAFHPGALPAHSGAFATTVHKAQGSEFDIVLLQLPAADTRVLTRELIYTGLTRARTQLHVLGPASAIEAALGRHARRISGLARRLGAA</sequence>
<dbReference type="InterPro" id="IPR050534">
    <property type="entry name" value="Coronavir_polyprotein_1ab"/>
</dbReference>
<proteinExistence type="inferred from homology"/>
<dbReference type="NCBIfam" id="TIGR01447">
    <property type="entry name" value="recD"/>
    <property type="match status" value="1"/>
</dbReference>
<keyword evidence="14" id="KW-1185">Reference proteome</keyword>
<dbReference type="GO" id="GO:0016887">
    <property type="term" value="F:ATP hydrolysis activity"/>
    <property type="evidence" value="ECO:0007669"/>
    <property type="project" value="RHEA"/>
</dbReference>
<dbReference type="GO" id="GO:0017116">
    <property type="term" value="F:single-stranded DNA helicase activity"/>
    <property type="evidence" value="ECO:0007669"/>
    <property type="project" value="TreeGrafter"/>
</dbReference>
<dbReference type="GO" id="GO:0005524">
    <property type="term" value="F:ATP binding"/>
    <property type="evidence" value="ECO:0007669"/>
    <property type="project" value="UniProtKB-UniRule"/>
</dbReference>
<keyword evidence="2 11" id="KW-0547">Nucleotide-binding</keyword>
<dbReference type="AlphaFoldDB" id="A0A5D8YNN4"/>
<comment type="miscellaneous">
    <text evidence="11">In the RecBCD complex, RecB has a slow 3'-5' helicase, an exonuclease activity and loads RecA onto ssDNA, RecD has a fast 5'-3' helicase activity, while RecC stimulates the ATPase and processivity of the RecB helicase and contributes to recognition of the Chi site.</text>
</comment>
<dbReference type="PANTHER" id="PTHR43788">
    <property type="entry name" value="DNA2/NAM7 HELICASE FAMILY MEMBER"/>
    <property type="match status" value="1"/>
</dbReference>
<dbReference type="HAMAP" id="MF_01487">
    <property type="entry name" value="RecD"/>
    <property type="match status" value="1"/>
</dbReference>
<comment type="function">
    <text evidence="11">A helicase/nuclease that prepares dsDNA breaks (DSB) for recombinational DNA repair. Binds to DSBs and unwinds DNA via a highly rapid and processive ATP-dependent bidirectional helicase activity. Unwinds dsDNA until it encounters a Chi (crossover hotspot instigator) sequence from the 3' direction. Cuts ssDNA a few nucleotides 3' to the Chi site. The properties and activities of the enzyme are changed at Chi. The Chi-altered holoenzyme produces a long 3'-ssDNA overhang and facilitates RecA-binding to the ssDNA for homologous DNA recombination and repair. Holoenzyme degrades any linearized DNA that is unable to undergo homologous recombination. In the holoenzyme this subunit has ssDNA-dependent ATPase and 5'-3' helicase activity. When added to pre-assembled RecBC greatly stimulates nuclease activity and augments holoenzyme processivity. Negatively regulates the RecA-loading ability of RecBCD.</text>
</comment>
<keyword evidence="5 11" id="KW-0347">Helicase</keyword>
<evidence type="ECO:0000256" key="8">
    <source>
        <dbReference type="ARBA" id="ARBA00023125"/>
    </source>
</evidence>
<comment type="subunit">
    <text evidence="11">Heterotrimer of RecB, RecC and RecD. All subunits contribute to DNA-binding.</text>
</comment>
<dbReference type="GO" id="GO:0009338">
    <property type="term" value="C:exodeoxyribonuclease V complex"/>
    <property type="evidence" value="ECO:0007669"/>
    <property type="project" value="InterPro"/>
</dbReference>
<dbReference type="CDD" id="cd18809">
    <property type="entry name" value="SF1_C_RecD"/>
    <property type="match status" value="1"/>
</dbReference>
<keyword evidence="6 11" id="KW-0269">Exonuclease</keyword>
<evidence type="ECO:0000313" key="14">
    <source>
        <dbReference type="Proteomes" id="UP000323164"/>
    </source>
</evidence>
<dbReference type="CDD" id="cd17933">
    <property type="entry name" value="DEXSc_RecD-like"/>
    <property type="match status" value="1"/>
</dbReference>
<evidence type="ECO:0000256" key="5">
    <source>
        <dbReference type="ARBA" id="ARBA00022806"/>
    </source>
</evidence>
<evidence type="ECO:0000256" key="4">
    <source>
        <dbReference type="ARBA" id="ARBA00022801"/>
    </source>
</evidence>
<dbReference type="InterPro" id="IPR003593">
    <property type="entry name" value="AAA+_ATPase"/>
</dbReference>
<dbReference type="GO" id="GO:0000724">
    <property type="term" value="P:double-strand break repair via homologous recombination"/>
    <property type="evidence" value="ECO:0007669"/>
    <property type="project" value="UniProtKB-UniRule"/>
</dbReference>
<feature type="binding site" evidence="11">
    <location>
        <begin position="171"/>
        <end position="178"/>
    </location>
    <ligand>
        <name>ATP</name>
        <dbReference type="ChEBI" id="CHEBI:30616"/>
    </ligand>
</feature>
<protein>
    <recommendedName>
        <fullName evidence="11">RecBCD enzyme subunit RecD</fullName>
        <ecNumber evidence="11">5.6.2.3</ecNumber>
    </recommendedName>
    <alternativeName>
        <fullName evidence="11">DNA 5'-3' helicase subunit RecD</fullName>
    </alternativeName>
    <alternativeName>
        <fullName evidence="11">Exonuclease V subunit RecD</fullName>
        <shortName evidence="11">ExoV subunit RecD</shortName>
    </alternativeName>
    <alternativeName>
        <fullName evidence="11">Helicase/nuclease RecBCD subunit RecD</fullName>
    </alternativeName>
</protein>
<dbReference type="Pfam" id="PF21185">
    <property type="entry name" value="RecD_N"/>
    <property type="match status" value="1"/>
</dbReference>
<keyword evidence="8 11" id="KW-0238">DNA-binding</keyword>
<dbReference type="InterPro" id="IPR027785">
    <property type="entry name" value="UvrD-like_helicase_C"/>
</dbReference>
<dbReference type="Gene3D" id="1.10.10.1020">
    <property type="entry name" value="RecBCD complex, subunit RecD, N-terminal domain"/>
    <property type="match status" value="1"/>
</dbReference>
<dbReference type="Gene3D" id="3.40.50.300">
    <property type="entry name" value="P-loop containing nucleotide triphosphate hydrolases"/>
    <property type="match status" value="2"/>
</dbReference>
<comment type="caution">
    <text evidence="13">The sequence shown here is derived from an EMBL/GenBank/DDBJ whole genome shotgun (WGS) entry which is preliminary data.</text>
</comment>
<dbReference type="SMART" id="SM00382">
    <property type="entry name" value="AAA"/>
    <property type="match status" value="1"/>
</dbReference>
<gene>
    <name evidence="11 13" type="primary">recD</name>
    <name evidence="13" type="ORF">FW784_12680</name>
</gene>
<evidence type="ECO:0000256" key="10">
    <source>
        <dbReference type="ARBA" id="ARBA00023235"/>
    </source>
</evidence>
<dbReference type="RefSeq" id="WP_149353701.1">
    <property type="nucleotide sequence ID" value="NZ_VTRV01000184.1"/>
</dbReference>
<evidence type="ECO:0000259" key="12">
    <source>
        <dbReference type="SMART" id="SM00382"/>
    </source>
</evidence>
<dbReference type="GO" id="GO:0043139">
    <property type="term" value="F:5'-3' DNA helicase activity"/>
    <property type="evidence" value="ECO:0007669"/>
    <property type="project" value="UniProtKB-UniRule"/>
</dbReference>
<dbReference type="Pfam" id="PF13245">
    <property type="entry name" value="AAA_19"/>
    <property type="match status" value="1"/>
</dbReference>
<evidence type="ECO:0000256" key="3">
    <source>
        <dbReference type="ARBA" id="ARBA00022763"/>
    </source>
</evidence>
<evidence type="ECO:0000256" key="11">
    <source>
        <dbReference type="HAMAP-Rule" id="MF_01487"/>
    </source>
</evidence>
<keyword evidence="10 11" id="KW-0413">Isomerase</keyword>
<dbReference type="InterPro" id="IPR006344">
    <property type="entry name" value="RecD"/>
</dbReference>
<evidence type="ECO:0000256" key="9">
    <source>
        <dbReference type="ARBA" id="ARBA00023204"/>
    </source>
</evidence>
<name>A0A5D8YNN4_9GAMM</name>
<evidence type="ECO:0000256" key="7">
    <source>
        <dbReference type="ARBA" id="ARBA00022840"/>
    </source>
</evidence>
<keyword evidence="9 11" id="KW-0234">DNA repair</keyword>
<dbReference type="InterPro" id="IPR049550">
    <property type="entry name" value="RecD_N"/>
</dbReference>
<dbReference type="GO" id="GO:0003677">
    <property type="term" value="F:DNA binding"/>
    <property type="evidence" value="ECO:0007669"/>
    <property type="project" value="UniProtKB-UniRule"/>
</dbReference>
<organism evidence="13 14">
    <name type="scientific">Cognatilysobacter lacus</name>
    <dbReference type="NCBI Taxonomy" id="1643323"/>
    <lineage>
        <taxon>Bacteria</taxon>
        <taxon>Pseudomonadati</taxon>
        <taxon>Pseudomonadota</taxon>
        <taxon>Gammaproteobacteria</taxon>
        <taxon>Lysobacterales</taxon>
        <taxon>Lysobacteraceae</taxon>
        <taxon>Cognatilysobacter</taxon>
    </lineage>
</organism>
<dbReference type="InterPro" id="IPR027417">
    <property type="entry name" value="P-loop_NTPase"/>
</dbReference>
<dbReference type="Pfam" id="PF13538">
    <property type="entry name" value="UvrD_C_2"/>
    <property type="match status" value="1"/>
</dbReference>
<dbReference type="OrthoDB" id="9803432at2"/>
<reference evidence="13 14" key="1">
    <citation type="submission" date="2019-08" db="EMBL/GenBank/DDBJ databases">
        <title>Draft genome sequence of Lysobacter sp. UKS-15.</title>
        <authorList>
            <person name="Im W.-T."/>
        </authorList>
    </citation>
    <scope>NUCLEOTIDE SEQUENCE [LARGE SCALE GENOMIC DNA]</scope>
    <source>
        <strain evidence="13 14">UKS-15</strain>
    </source>
</reference>
<keyword evidence="4 11" id="KW-0378">Hydrolase</keyword>
<dbReference type="EC" id="5.6.2.3" evidence="11"/>
<dbReference type="EMBL" id="VTRV01000184">
    <property type="protein sequence ID" value="TZF84385.1"/>
    <property type="molecule type" value="Genomic_DNA"/>
</dbReference>
<evidence type="ECO:0000256" key="6">
    <source>
        <dbReference type="ARBA" id="ARBA00022839"/>
    </source>
</evidence>
<evidence type="ECO:0000256" key="2">
    <source>
        <dbReference type="ARBA" id="ARBA00022741"/>
    </source>
</evidence>
<dbReference type="GO" id="GO:0008854">
    <property type="term" value="F:exodeoxyribonuclease V activity"/>
    <property type="evidence" value="ECO:0007669"/>
    <property type="project" value="InterPro"/>
</dbReference>
<keyword evidence="3 11" id="KW-0227">DNA damage</keyword>
<comment type="similarity">
    <text evidence="11">Belongs to the RecD family.</text>
</comment>
<accession>A0A5D8YNN4</accession>
<evidence type="ECO:0000313" key="13">
    <source>
        <dbReference type="EMBL" id="TZF84385.1"/>
    </source>
</evidence>
<feature type="domain" description="AAA+ ATPase" evidence="12">
    <location>
        <begin position="163"/>
        <end position="345"/>
    </location>
</feature>
<comment type="catalytic activity">
    <reaction evidence="11">
        <text>ATP + H2O = ADP + phosphate + H(+)</text>
        <dbReference type="Rhea" id="RHEA:13065"/>
        <dbReference type="ChEBI" id="CHEBI:15377"/>
        <dbReference type="ChEBI" id="CHEBI:15378"/>
        <dbReference type="ChEBI" id="CHEBI:30616"/>
        <dbReference type="ChEBI" id="CHEBI:43474"/>
        <dbReference type="ChEBI" id="CHEBI:456216"/>
        <dbReference type="EC" id="5.6.2.3"/>
    </reaction>
</comment>
<evidence type="ECO:0000256" key="1">
    <source>
        <dbReference type="ARBA" id="ARBA00022722"/>
    </source>
</evidence>
<keyword evidence="7 11" id="KW-0067">ATP-binding</keyword>
<dbReference type="Proteomes" id="UP000323164">
    <property type="component" value="Unassembled WGS sequence"/>
</dbReference>
<dbReference type="SUPFAM" id="SSF52540">
    <property type="entry name" value="P-loop containing nucleoside triphosphate hydrolases"/>
    <property type="match status" value="1"/>
</dbReference>